<organism evidence="3 4">
    <name type="scientific">Brassica cretica</name>
    <name type="common">Mustard</name>
    <dbReference type="NCBI Taxonomy" id="69181"/>
    <lineage>
        <taxon>Eukaryota</taxon>
        <taxon>Viridiplantae</taxon>
        <taxon>Streptophyta</taxon>
        <taxon>Embryophyta</taxon>
        <taxon>Tracheophyta</taxon>
        <taxon>Spermatophyta</taxon>
        <taxon>Magnoliopsida</taxon>
        <taxon>eudicotyledons</taxon>
        <taxon>Gunneridae</taxon>
        <taxon>Pentapetalae</taxon>
        <taxon>rosids</taxon>
        <taxon>malvids</taxon>
        <taxon>Brassicales</taxon>
        <taxon>Brassicaceae</taxon>
        <taxon>Brassiceae</taxon>
        <taxon>Brassica</taxon>
    </lineage>
</organism>
<name>A0A8S9PP80_BRACR</name>
<proteinExistence type="predicted"/>
<evidence type="ECO:0000313" key="4">
    <source>
        <dbReference type="Proteomes" id="UP000712600"/>
    </source>
</evidence>
<feature type="chain" id="PRO_5035755031" evidence="2">
    <location>
        <begin position="26"/>
        <end position="64"/>
    </location>
</feature>
<sequence>MNKAVVWLITVLYLMFFEISNTAFALNPNGISKTREGVQKLMKGRKIGVGGSESKRGKGNDDPP</sequence>
<evidence type="ECO:0000256" key="2">
    <source>
        <dbReference type="SAM" id="SignalP"/>
    </source>
</evidence>
<dbReference type="Proteomes" id="UP000712600">
    <property type="component" value="Unassembled WGS sequence"/>
</dbReference>
<dbReference type="EMBL" id="QGKX02001347">
    <property type="protein sequence ID" value="KAF3521321.1"/>
    <property type="molecule type" value="Genomic_DNA"/>
</dbReference>
<keyword evidence="2" id="KW-0732">Signal</keyword>
<comment type="caution">
    <text evidence="3">The sequence shown here is derived from an EMBL/GenBank/DDBJ whole genome shotgun (WGS) entry which is preliminary data.</text>
</comment>
<gene>
    <name evidence="3" type="ORF">F2Q69_00047756</name>
</gene>
<feature type="region of interest" description="Disordered" evidence="1">
    <location>
        <begin position="44"/>
        <end position="64"/>
    </location>
</feature>
<accession>A0A8S9PP80</accession>
<evidence type="ECO:0000313" key="3">
    <source>
        <dbReference type="EMBL" id="KAF3521321.1"/>
    </source>
</evidence>
<reference evidence="3" key="1">
    <citation type="submission" date="2019-12" db="EMBL/GenBank/DDBJ databases">
        <title>Genome sequencing and annotation of Brassica cretica.</title>
        <authorList>
            <person name="Studholme D.J."/>
            <person name="Sarris P."/>
        </authorList>
    </citation>
    <scope>NUCLEOTIDE SEQUENCE</scope>
    <source>
        <strain evidence="3">PFS-109/04</strain>
        <tissue evidence="3">Leaf</tissue>
    </source>
</reference>
<protein>
    <submittedName>
        <fullName evidence="3">Uncharacterized protein</fullName>
    </submittedName>
</protein>
<feature type="compositionally biased region" description="Basic and acidic residues" evidence="1">
    <location>
        <begin position="53"/>
        <end position="64"/>
    </location>
</feature>
<feature type="signal peptide" evidence="2">
    <location>
        <begin position="1"/>
        <end position="25"/>
    </location>
</feature>
<dbReference type="AlphaFoldDB" id="A0A8S9PP80"/>
<evidence type="ECO:0000256" key="1">
    <source>
        <dbReference type="SAM" id="MobiDB-lite"/>
    </source>
</evidence>